<feature type="compositionally biased region" description="Polar residues" evidence="1">
    <location>
        <begin position="46"/>
        <end position="56"/>
    </location>
</feature>
<dbReference type="AlphaFoldDB" id="A0AA84ZTA1"/>
<reference evidence="3" key="1">
    <citation type="submission" date="2023-11" db="UniProtKB">
        <authorList>
            <consortium name="WormBaseParasite"/>
        </authorList>
    </citation>
    <scope>IDENTIFICATION</scope>
</reference>
<dbReference type="Proteomes" id="UP000050790">
    <property type="component" value="Unassembled WGS sequence"/>
</dbReference>
<name>A0AA84ZTA1_9TREM</name>
<proteinExistence type="predicted"/>
<organism evidence="2 3">
    <name type="scientific">Schistosoma margrebowiei</name>
    <dbReference type="NCBI Taxonomy" id="48269"/>
    <lineage>
        <taxon>Eukaryota</taxon>
        <taxon>Metazoa</taxon>
        <taxon>Spiralia</taxon>
        <taxon>Lophotrochozoa</taxon>
        <taxon>Platyhelminthes</taxon>
        <taxon>Trematoda</taxon>
        <taxon>Digenea</taxon>
        <taxon>Strigeidida</taxon>
        <taxon>Schistosomatoidea</taxon>
        <taxon>Schistosomatidae</taxon>
        <taxon>Schistosoma</taxon>
    </lineage>
</organism>
<dbReference type="WBParaSite" id="SMRG1_47780.1">
    <property type="protein sequence ID" value="SMRG1_47780.1"/>
    <property type="gene ID" value="SMRG1_47780"/>
</dbReference>
<feature type="compositionally biased region" description="Polar residues" evidence="1">
    <location>
        <begin position="64"/>
        <end position="76"/>
    </location>
</feature>
<evidence type="ECO:0000256" key="1">
    <source>
        <dbReference type="SAM" id="MobiDB-lite"/>
    </source>
</evidence>
<evidence type="ECO:0000313" key="3">
    <source>
        <dbReference type="WBParaSite" id="SMRG1_47780.1"/>
    </source>
</evidence>
<sequence>MVIFENSKQNETPSNDVANDHKNINTNIEPCDETIINLSVSNDSNHENTQIAGSNSHIDHRSNYFRNGQSSSSDSSKLTNINVRLSILTSSSSPKPFKYTLKLIPIPQALNSTYIEGVYEVIDNDNKSSNQMSNVKQMSSDKSSNEVDETYLHLAKGTCDQLDKLKPNRISNTESHYLPSNSMRTQTKVDETYLHLAKQTCDQLDMQKNKSNFEY</sequence>
<protein>
    <submittedName>
        <fullName evidence="3">Uncharacterized protein</fullName>
    </submittedName>
</protein>
<feature type="region of interest" description="Disordered" evidence="1">
    <location>
        <begin position="1"/>
        <end position="22"/>
    </location>
</feature>
<feature type="compositionally biased region" description="Polar residues" evidence="1">
    <location>
        <begin position="1"/>
        <end position="17"/>
    </location>
</feature>
<accession>A0AA84ZTA1</accession>
<evidence type="ECO:0000313" key="2">
    <source>
        <dbReference type="Proteomes" id="UP000050790"/>
    </source>
</evidence>
<feature type="region of interest" description="Disordered" evidence="1">
    <location>
        <begin position="46"/>
        <end position="76"/>
    </location>
</feature>